<evidence type="ECO:0000313" key="6">
    <source>
        <dbReference type="Proteomes" id="UP000316330"/>
    </source>
</evidence>
<comment type="caution">
    <text evidence="5">The sequence shown here is derived from an EMBL/GenBank/DDBJ whole genome shotgun (WGS) entry which is preliminary data.</text>
</comment>
<dbReference type="OrthoDB" id="2476528at2"/>
<dbReference type="Pfam" id="PF24517">
    <property type="entry name" value="CBM96"/>
    <property type="match status" value="1"/>
</dbReference>
<evidence type="ECO:0000256" key="2">
    <source>
        <dbReference type="ARBA" id="ARBA00022525"/>
    </source>
</evidence>
<sequence>MNEFIDVSGHIIIRPSNRMSGKLNVLASGKSSVPSLIQVRAPSNIAAKMSVYSDQIIEDIAFPPKFGNQRKARMYILNRSDLNASLSVKPKNRMAGRVEIIDPPKLTLEIPIIKDAFTRSSIPTLNYGSEQSMVVGRHVVNNEIYRSFVQFDVTQLPKNIIIEEAYIRLFNSIKRTSDIQLGVYTLDSPWDEDGITWVNQPAINNLVSISDVGSALEYTKLDITNQLKMWYPKGNSNNYGFMIKALNENGSQYVQFSTRESPIHQPYIEITYRQDVIYSFGRVDLPSSIMVLATGKSDIAGSLTIREFDRNGDLPSRVHILNPDMIESNVSVNRPDLIANLTVVQNQDSEIAGAITIRVKGGYLPQDNLLSRIIVNAPDRPSKVWIKNRSEIHSSVRVTVRMNGRNDLLSNIKITRDELSGRLSVRRGVFGDIPSNLKTIIHSNIPSNLQVSRKDVAGSIEVKYFNDLPANLTVRIHEDIAGNLLVLHRDDLPSSVHVIYANTLPGSLVVISGFLQANIKIPAYATQDKAARVTVRAKMVSDLFSSLIVGGDNIPGGYVYIL</sequence>
<dbReference type="EMBL" id="VNJJ01000010">
    <property type="protein sequence ID" value="TVX97978.1"/>
    <property type="molecule type" value="Genomic_DNA"/>
</dbReference>
<gene>
    <name evidence="5" type="ORF">FPZ45_17185</name>
</gene>
<keyword evidence="6" id="KW-1185">Reference proteome</keyword>
<feature type="domain" description="Carbohydrate-binding module family 96" evidence="4">
    <location>
        <begin position="112"/>
        <end position="272"/>
    </location>
</feature>
<proteinExistence type="predicted"/>
<dbReference type="RefSeq" id="WP_144704542.1">
    <property type="nucleotide sequence ID" value="NZ_VNJJ01000010.1"/>
</dbReference>
<dbReference type="InterPro" id="IPR055372">
    <property type="entry name" value="CBM96"/>
</dbReference>
<reference evidence="5 6" key="1">
    <citation type="submission" date="2019-07" db="EMBL/GenBank/DDBJ databases">
        <authorList>
            <person name="Kim J."/>
        </authorList>
    </citation>
    <scope>NUCLEOTIDE SEQUENCE [LARGE SCALE GENOMIC DNA]</scope>
    <source>
        <strain evidence="5 6">G13</strain>
    </source>
</reference>
<dbReference type="Proteomes" id="UP000316330">
    <property type="component" value="Unassembled WGS sequence"/>
</dbReference>
<comment type="subcellular location">
    <subcellularLocation>
        <location evidence="1">Secreted</location>
    </subcellularLocation>
</comment>
<keyword evidence="3" id="KW-0732">Signal</keyword>
<evidence type="ECO:0000313" key="5">
    <source>
        <dbReference type="EMBL" id="TVX97978.1"/>
    </source>
</evidence>
<dbReference type="NCBIfam" id="NF033679">
    <property type="entry name" value="DNRLRE_dom"/>
    <property type="match status" value="1"/>
</dbReference>
<evidence type="ECO:0000256" key="3">
    <source>
        <dbReference type="ARBA" id="ARBA00022729"/>
    </source>
</evidence>
<accession>A0A559JDN0</accession>
<dbReference type="AlphaFoldDB" id="A0A559JDN0"/>
<keyword evidence="2" id="KW-0964">Secreted</keyword>
<evidence type="ECO:0000259" key="4">
    <source>
        <dbReference type="Pfam" id="PF24517"/>
    </source>
</evidence>
<protein>
    <submittedName>
        <fullName evidence="5">DNRLRE domain-containing protein</fullName>
    </submittedName>
</protein>
<evidence type="ECO:0000256" key="1">
    <source>
        <dbReference type="ARBA" id="ARBA00004613"/>
    </source>
</evidence>
<dbReference type="GO" id="GO:0005576">
    <property type="term" value="C:extracellular region"/>
    <property type="evidence" value="ECO:0007669"/>
    <property type="project" value="UniProtKB-SubCell"/>
</dbReference>
<name>A0A559JDN0_9BACL</name>
<organism evidence="5 6">
    <name type="scientific">Cohnella terricola</name>
    <dbReference type="NCBI Taxonomy" id="1289167"/>
    <lineage>
        <taxon>Bacteria</taxon>
        <taxon>Bacillati</taxon>
        <taxon>Bacillota</taxon>
        <taxon>Bacilli</taxon>
        <taxon>Bacillales</taxon>
        <taxon>Paenibacillaceae</taxon>
        <taxon>Cohnella</taxon>
    </lineage>
</organism>